<dbReference type="CDD" id="cd10787">
    <property type="entry name" value="LamB_YcsF_like"/>
    <property type="match status" value="1"/>
</dbReference>
<dbReference type="EMBL" id="FZOY01000006">
    <property type="protein sequence ID" value="SNT11628.1"/>
    <property type="molecule type" value="Genomic_DNA"/>
</dbReference>
<keyword evidence="1" id="KW-0067">ATP-binding</keyword>
<dbReference type="EC" id="3.5.2.9" evidence="1"/>
<dbReference type="PANTHER" id="PTHR30292:SF0">
    <property type="entry name" value="5-OXOPROLINASE SUBUNIT A"/>
    <property type="match status" value="1"/>
</dbReference>
<dbReference type="SUPFAM" id="SSF88713">
    <property type="entry name" value="Glycoside hydrolase/deacetylase"/>
    <property type="match status" value="1"/>
</dbReference>
<keyword evidence="3" id="KW-1185">Reference proteome</keyword>
<keyword evidence="1" id="KW-0547">Nucleotide-binding</keyword>
<dbReference type="NCBIfam" id="NF003814">
    <property type="entry name" value="PRK05406.1-3"/>
    <property type="match status" value="1"/>
</dbReference>
<dbReference type="RefSeq" id="WP_089234116.1">
    <property type="nucleotide sequence ID" value="NZ_FZOY01000006.1"/>
</dbReference>
<comment type="subunit">
    <text evidence="1">Forms a complex composed of PxpA, PxpB and PxpC.</text>
</comment>
<dbReference type="OrthoDB" id="9773478at2"/>
<dbReference type="NCBIfam" id="NF003816">
    <property type="entry name" value="PRK05406.1-5"/>
    <property type="match status" value="1"/>
</dbReference>
<keyword evidence="1" id="KW-0378">Hydrolase</keyword>
<comment type="similarity">
    <text evidence="1">Belongs to the LamB/PxpA family.</text>
</comment>
<dbReference type="InterPro" id="IPR011330">
    <property type="entry name" value="Glyco_hydro/deAcase_b/a-brl"/>
</dbReference>
<reference evidence="2 3" key="1">
    <citation type="submission" date="2017-06" db="EMBL/GenBank/DDBJ databases">
        <authorList>
            <person name="Kim H.J."/>
            <person name="Triplett B.A."/>
        </authorList>
    </citation>
    <scope>NUCLEOTIDE SEQUENCE [LARGE SCALE GENOMIC DNA]</scope>
    <source>
        <strain evidence="2 3">DSM 29339</strain>
    </source>
</reference>
<name>A0A239K1K2_9RHOB</name>
<dbReference type="PANTHER" id="PTHR30292">
    <property type="entry name" value="UNCHARACTERIZED PROTEIN YBGL-RELATED"/>
    <property type="match status" value="1"/>
</dbReference>
<evidence type="ECO:0000256" key="1">
    <source>
        <dbReference type="HAMAP-Rule" id="MF_00691"/>
    </source>
</evidence>
<evidence type="ECO:0000313" key="2">
    <source>
        <dbReference type="EMBL" id="SNT11628.1"/>
    </source>
</evidence>
<dbReference type="HAMAP" id="MF_00691">
    <property type="entry name" value="PxpA"/>
    <property type="match status" value="1"/>
</dbReference>
<comment type="function">
    <text evidence="1">Catalyzes the cleavage of 5-oxoproline to form L-glutamate coupled to the hydrolysis of ATP to ADP and inorganic phosphate.</text>
</comment>
<comment type="catalytic activity">
    <reaction evidence="1">
        <text>5-oxo-L-proline + ATP + 2 H2O = L-glutamate + ADP + phosphate + H(+)</text>
        <dbReference type="Rhea" id="RHEA:10348"/>
        <dbReference type="ChEBI" id="CHEBI:15377"/>
        <dbReference type="ChEBI" id="CHEBI:15378"/>
        <dbReference type="ChEBI" id="CHEBI:29985"/>
        <dbReference type="ChEBI" id="CHEBI:30616"/>
        <dbReference type="ChEBI" id="CHEBI:43474"/>
        <dbReference type="ChEBI" id="CHEBI:58402"/>
        <dbReference type="ChEBI" id="CHEBI:456216"/>
        <dbReference type="EC" id="3.5.2.9"/>
    </reaction>
</comment>
<accession>A0A239K1K2</accession>
<proteinExistence type="inferred from homology"/>
<dbReference type="GO" id="GO:0005975">
    <property type="term" value="P:carbohydrate metabolic process"/>
    <property type="evidence" value="ECO:0007669"/>
    <property type="project" value="InterPro"/>
</dbReference>
<organism evidence="2 3">
    <name type="scientific">Tropicimonas sediminicola</name>
    <dbReference type="NCBI Taxonomy" id="1031541"/>
    <lineage>
        <taxon>Bacteria</taxon>
        <taxon>Pseudomonadati</taxon>
        <taxon>Pseudomonadota</taxon>
        <taxon>Alphaproteobacteria</taxon>
        <taxon>Rhodobacterales</taxon>
        <taxon>Roseobacteraceae</taxon>
        <taxon>Tropicimonas</taxon>
    </lineage>
</organism>
<sequence>MSLRIDLNADMGEGFGPWPMGDDVALLDIVTSANIACGLHAGDWDTMAKTMAGAVAGNVGIGAHPGFPDLQGFGRRRMDIPGDSLGNLVRYQLGAAQAMARAAGGQVRHIKLHGALSNMSSEDKALAHACYSAALSVDPSIIVMVLAGTAQQVAAEELGCNTACEIFADRAYNDDATLVDRRQPGAVIHDPETACARVLEMLREGAIIAESGKRIPARIDTVCLHGDTPSAVALGRAVRTGLEAGGAVLRQFDGAPLSAPSA</sequence>
<dbReference type="Proteomes" id="UP000198426">
    <property type="component" value="Unassembled WGS sequence"/>
</dbReference>
<protein>
    <recommendedName>
        <fullName evidence="1">5-oxoprolinase subunit A</fullName>
        <shortName evidence="1">5-OPase subunit A</shortName>
        <ecNumber evidence="1">3.5.2.9</ecNumber>
    </recommendedName>
    <alternativeName>
        <fullName evidence="1">5-oxoprolinase (ATP-hydrolyzing) subunit A</fullName>
    </alternativeName>
</protein>
<gene>
    <name evidence="1" type="primary">pxpA</name>
    <name evidence="2" type="ORF">SAMN05421757_106177</name>
</gene>
<evidence type="ECO:0000313" key="3">
    <source>
        <dbReference type="Proteomes" id="UP000198426"/>
    </source>
</evidence>
<dbReference type="Gene3D" id="3.20.20.370">
    <property type="entry name" value="Glycoside hydrolase/deacetylase"/>
    <property type="match status" value="1"/>
</dbReference>
<dbReference type="AlphaFoldDB" id="A0A239K1K2"/>
<dbReference type="Pfam" id="PF03746">
    <property type="entry name" value="LamB_YcsF"/>
    <property type="match status" value="1"/>
</dbReference>
<dbReference type="GO" id="GO:0017168">
    <property type="term" value="F:5-oxoprolinase (ATP-hydrolyzing) activity"/>
    <property type="evidence" value="ECO:0007669"/>
    <property type="project" value="UniProtKB-UniRule"/>
</dbReference>
<dbReference type="InterPro" id="IPR005501">
    <property type="entry name" value="LamB/YcsF/PxpA-like"/>
</dbReference>
<dbReference type="GO" id="GO:0005524">
    <property type="term" value="F:ATP binding"/>
    <property type="evidence" value="ECO:0007669"/>
    <property type="project" value="UniProtKB-UniRule"/>
</dbReference>